<feature type="region of interest" description="Disordered" evidence="2">
    <location>
        <begin position="158"/>
        <end position="185"/>
    </location>
</feature>
<evidence type="ECO:0000313" key="3">
    <source>
        <dbReference type="EMBL" id="KAF4670141.1"/>
    </source>
</evidence>
<dbReference type="GO" id="GO:0030705">
    <property type="term" value="P:cytoskeleton-dependent intracellular transport"/>
    <property type="evidence" value="ECO:0007669"/>
    <property type="project" value="TreeGrafter"/>
</dbReference>
<feature type="coiled-coil region" evidence="1">
    <location>
        <begin position="1073"/>
        <end position="1139"/>
    </location>
</feature>
<organism evidence="3 4">
    <name type="scientific">Perkinsus olseni</name>
    <name type="common">Perkinsus atlanticus</name>
    <dbReference type="NCBI Taxonomy" id="32597"/>
    <lineage>
        <taxon>Eukaryota</taxon>
        <taxon>Sar</taxon>
        <taxon>Alveolata</taxon>
        <taxon>Perkinsozoa</taxon>
        <taxon>Perkinsea</taxon>
        <taxon>Perkinsida</taxon>
        <taxon>Perkinsidae</taxon>
        <taxon>Perkinsus</taxon>
    </lineage>
</organism>
<feature type="region of interest" description="Disordered" evidence="2">
    <location>
        <begin position="484"/>
        <end position="520"/>
    </location>
</feature>
<evidence type="ECO:0000256" key="2">
    <source>
        <dbReference type="SAM" id="MobiDB-lite"/>
    </source>
</evidence>
<dbReference type="EMBL" id="JABAHT010000014">
    <property type="protein sequence ID" value="KAF4670141.1"/>
    <property type="molecule type" value="Genomic_DNA"/>
</dbReference>
<dbReference type="GO" id="GO:0051959">
    <property type="term" value="F:dynein light intermediate chain binding"/>
    <property type="evidence" value="ECO:0007669"/>
    <property type="project" value="TreeGrafter"/>
</dbReference>
<feature type="compositionally biased region" description="Polar residues" evidence="2">
    <location>
        <begin position="1552"/>
        <end position="1562"/>
    </location>
</feature>
<keyword evidence="1" id="KW-0175">Coiled coil</keyword>
<feature type="region of interest" description="Disordered" evidence="2">
    <location>
        <begin position="627"/>
        <end position="662"/>
    </location>
</feature>
<dbReference type="GO" id="GO:0005737">
    <property type="term" value="C:cytoplasm"/>
    <property type="evidence" value="ECO:0007669"/>
    <property type="project" value="TreeGrafter"/>
</dbReference>
<feature type="coiled-coil region" evidence="1">
    <location>
        <begin position="972"/>
        <end position="999"/>
    </location>
</feature>
<feature type="compositionally biased region" description="Basic and acidic residues" evidence="2">
    <location>
        <begin position="642"/>
        <end position="662"/>
    </location>
</feature>
<protein>
    <submittedName>
        <fullName evidence="3">Uncharacterized protein</fullName>
    </submittedName>
</protein>
<evidence type="ECO:0000313" key="4">
    <source>
        <dbReference type="Proteomes" id="UP000570595"/>
    </source>
</evidence>
<dbReference type="GO" id="GO:0031122">
    <property type="term" value="P:cytoplasmic microtubule organization"/>
    <property type="evidence" value="ECO:0007669"/>
    <property type="project" value="TreeGrafter"/>
</dbReference>
<reference evidence="3 4" key="1">
    <citation type="submission" date="2020-04" db="EMBL/GenBank/DDBJ databases">
        <title>Perkinsus olseni comparative genomics.</title>
        <authorList>
            <person name="Bogema D.R."/>
        </authorList>
    </citation>
    <scope>NUCLEOTIDE SEQUENCE [LARGE SCALE GENOMIC DNA]</scope>
    <source>
        <strain evidence="3">ATCC PRA-179</strain>
    </source>
</reference>
<dbReference type="Proteomes" id="UP000570595">
    <property type="component" value="Unassembled WGS sequence"/>
</dbReference>
<accession>A0A7J6MGP9</accession>
<gene>
    <name evidence="3" type="ORF">FOZ61_001567</name>
</gene>
<proteinExistence type="predicted"/>
<comment type="caution">
    <text evidence="3">The sequence shown here is derived from an EMBL/GenBank/DDBJ whole genome shotgun (WGS) entry which is preliminary data.</text>
</comment>
<name>A0A7J6MGP9_PEROL</name>
<sequence>MPVVLCGVGRVTPRARLRCGKFRKTVRIELVFRVHLAGGYKENENVELVGEPQPRGPTKLAVGVKRKGHDGKMYIFPASAFNVSTNIKHEGVVGALEKAKSSTTTSDWADKRGDLITTFAPVKKKRQLNSFLANRVTDDRIENFGQAKRTLQKRLSEFSESPNDEDLKKELKSEASPAKKAKKDIPEGVPKSVYRQMKEFLPSFDAHVSKVDKIFDLSQELFTKELLSKANVQKCDLAWELCEWLKQGARVGHKCTKPSMDAAFSSRIILELGRQFTTCPVANRTYKVHDFASRLVIVIGLLRLFQLRRENHLSFDETNTWGVPVPLANSLWYIFNGENPNVKRMSVTSNYKLCCFLIISILALAQAPAWSFEFIHLCEDVPTMKDKELFQTLCFCGIKVSGGMEKLRGKLVAPLRPIMLNQAADSAIAAEREAQIDSLVKRLAEQRQVEQELRIDIENLEAERSREAEEARSRLAIAENETRSWQRQHEEANQRIQQLREERKKADEEHAERLTAASEKSEKLEREIEVLRKELRESEVRLQNESRERAALARAVHAAEDRLGSSELQASQLRADLDEICRENSELKDRYMTAGERFERLMESEEEHTKELTRQLEEEVRAAREKADRYKSKLQKSQNDLEQLRDSLSREQSKTREREREVDRLMRMVEDERTAKEKTLAELSREDTMPLRVHEQIVADMRHQAAQQLDDKQRSLDEQWQRRLSEKLEQQKNETSKAMDRIREGIKDLDKQKDELKGENGRLKDDKRQLQEHITTLVDKLEKVDRQRQLLEGKVDEVTDQLERNKEMYTVEMNRGLQYQGEVSRLQRVEHRQEQQVDDLKAEVLRLRQTHSDAEKILQESSRLKGEVTSLTDTVKALEQQRVDDRKQIGALQKDLRGEKARSSRLGQAAATAVSRLDEQVRALRPDLLALRSDASTDLARTADWITARLRELTSEFGSATHLQLTRHAVMFKDVSSRLEESQNRGAKLREELKGLRAANEQRGEELASLRSKESSARAELAAAREHIAAMVGMMDRIMKMPDGEKMGEELADALGKSGAFYPVLSRYDRRVARRVSDILQEAEDEKTRAMARVREQMDDLAIRRDELEQERSFLCEERQQLQEDLEALAHDLQNICQERQLAEGDYGHATGPLGEDRNAFDLLEQARASVAKLEGERKVLTRCLLSTYRGGASRLELGSRTGVEESTVRSTFQTVNLVRTVPVLSPTSIADLQLLKDRSKAELAAARENMTVMMRTMERIIELRENENLRNELREALGDSRSFHPALARYAEEITERISTIRREAEAGVKPVAAHSNYERESQYGAIELELEHQTSIGSASVTAATQRSVEVQAALGRETVPQDRCLDEKVEEERSGFDGEMSTALEHTKDAFRVEIGRLESEVVELKRLFEQELRRVKEEAELRLENFKQHIEEQRVEERRRAALKLEDVAREKEQLEMDKFRLQNSLDVAQRKLSELSPKNSSLVNGDPVVNEIDPLIFAGRNTYRIGRIGKLRSPIASSGRRIPAGKGSEAPLAIGSPSPSLPDESCALSTICSTTPSPAKDRRRPSRRLQPSSSCLASTTVDPKHRCKALVAEWAQLNFEDG</sequence>
<feature type="region of interest" description="Disordered" evidence="2">
    <location>
        <begin position="1522"/>
        <end position="1584"/>
    </location>
</feature>
<dbReference type="GO" id="GO:0005815">
    <property type="term" value="C:microtubule organizing center"/>
    <property type="evidence" value="ECO:0007669"/>
    <property type="project" value="TreeGrafter"/>
</dbReference>
<dbReference type="PANTHER" id="PTHR18947:SF28">
    <property type="entry name" value="GIRDIN, ISOFORM A"/>
    <property type="match status" value="1"/>
</dbReference>
<feature type="region of interest" description="Disordered" evidence="2">
    <location>
        <begin position="727"/>
        <end position="764"/>
    </location>
</feature>
<dbReference type="GO" id="GO:0008017">
    <property type="term" value="F:microtubule binding"/>
    <property type="evidence" value="ECO:0007669"/>
    <property type="project" value="TreeGrafter"/>
</dbReference>
<evidence type="ECO:0000256" key="1">
    <source>
        <dbReference type="SAM" id="Coils"/>
    </source>
</evidence>
<feature type="coiled-coil region" evidence="1">
    <location>
        <begin position="1391"/>
        <end position="1476"/>
    </location>
</feature>
<dbReference type="PANTHER" id="PTHR18947">
    <property type="entry name" value="HOOK PROTEINS"/>
    <property type="match status" value="1"/>
</dbReference>
<dbReference type="OrthoDB" id="440696at2759"/>